<dbReference type="InterPro" id="IPR024624">
    <property type="entry name" value="Pyridox_Oxase_Alr4036_FMN-bd"/>
</dbReference>
<evidence type="ECO:0000256" key="4">
    <source>
        <dbReference type="ARBA" id="ARBA00023002"/>
    </source>
</evidence>
<evidence type="ECO:0000313" key="7">
    <source>
        <dbReference type="Proteomes" id="UP001321700"/>
    </source>
</evidence>
<dbReference type="InterPro" id="IPR012349">
    <property type="entry name" value="Split_barrel_FMN-bd"/>
</dbReference>
<dbReference type="EMBL" id="JAVBIK010000001">
    <property type="protein sequence ID" value="MDT7519319.1"/>
    <property type="molecule type" value="Genomic_DNA"/>
</dbReference>
<dbReference type="PANTHER" id="PTHR10851:SF3">
    <property type="entry name" value="PYRIDOXINE_PYRIDOXAMINE 5'-PHOSPHATE OXIDASE 2"/>
    <property type="match status" value="1"/>
</dbReference>
<dbReference type="SUPFAM" id="SSF50475">
    <property type="entry name" value="FMN-binding split barrel"/>
    <property type="match status" value="1"/>
</dbReference>
<comment type="cofactor">
    <cofactor evidence="1">
        <name>FMN</name>
        <dbReference type="ChEBI" id="CHEBI:58210"/>
    </cofactor>
</comment>
<dbReference type="Pfam" id="PF12766">
    <property type="entry name" value="Pyridox_oxase_2"/>
    <property type="match status" value="1"/>
</dbReference>
<protein>
    <submittedName>
        <fullName evidence="6">Pyridoxamine 5'-phosphate oxidase family protein</fullName>
    </submittedName>
</protein>
<keyword evidence="3" id="KW-0288">FMN</keyword>
<feature type="domain" description="Pyridoxamine 5'-phosphate oxidase Alr4036 family FMN-binding" evidence="5">
    <location>
        <begin position="16"/>
        <end position="103"/>
    </location>
</feature>
<keyword evidence="2" id="KW-0285">Flavoprotein</keyword>
<evidence type="ECO:0000256" key="3">
    <source>
        <dbReference type="ARBA" id="ARBA00022643"/>
    </source>
</evidence>
<gene>
    <name evidence="6" type="ORF">RAE19_11450</name>
</gene>
<comment type="caution">
    <text evidence="6">The sequence shown here is derived from an EMBL/GenBank/DDBJ whole genome shotgun (WGS) entry which is preliminary data.</text>
</comment>
<evidence type="ECO:0000259" key="5">
    <source>
        <dbReference type="Pfam" id="PF12766"/>
    </source>
</evidence>
<dbReference type="Proteomes" id="UP001321700">
    <property type="component" value="Unassembled WGS sequence"/>
</dbReference>
<proteinExistence type="predicted"/>
<organism evidence="6 7">
    <name type="scientific">Rhodoferax potami</name>
    <dbReference type="NCBI Taxonomy" id="3068338"/>
    <lineage>
        <taxon>Bacteria</taxon>
        <taxon>Pseudomonadati</taxon>
        <taxon>Pseudomonadota</taxon>
        <taxon>Betaproteobacteria</taxon>
        <taxon>Burkholderiales</taxon>
        <taxon>Comamonadaceae</taxon>
        <taxon>Rhodoferax</taxon>
    </lineage>
</organism>
<keyword evidence="7" id="KW-1185">Reference proteome</keyword>
<sequence length="187" mass="20626">MDTPLLSESEIRHRIWQELQRAVPDRHHEWRTPVLATLGVDGAPQARTVVLRHADAGQAVLHIYTDSRSPKVAELEAAPQVSLVFWSKRLSWQLRVRAQATVVRSGPEVDAVWARISTSAAAGDYLSAQAPGAALEAAADARAGSPGGAHHLALIKLQVHEIDWLELARSGHRRASLTRTKWTWRVP</sequence>
<accession>A0ABU3KNG1</accession>
<evidence type="ECO:0000256" key="2">
    <source>
        <dbReference type="ARBA" id="ARBA00022630"/>
    </source>
</evidence>
<dbReference type="InterPro" id="IPR000659">
    <property type="entry name" value="Pyridox_Oxase"/>
</dbReference>
<name>A0ABU3KNG1_9BURK</name>
<keyword evidence="4" id="KW-0560">Oxidoreductase</keyword>
<evidence type="ECO:0000313" key="6">
    <source>
        <dbReference type="EMBL" id="MDT7519319.1"/>
    </source>
</evidence>
<dbReference type="RefSeq" id="WP_313875002.1">
    <property type="nucleotide sequence ID" value="NZ_JAVBIK010000001.1"/>
</dbReference>
<dbReference type="Gene3D" id="2.30.110.10">
    <property type="entry name" value="Electron Transport, Fmn-binding Protein, Chain A"/>
    <property type="match status" value="1"/>
</dbReference>
<dbReference type="PANTHER" id="PTHR10851">
    <property type="entry name" value="PYRIDOXINE-5-PHOSPHATE OXIDASE"/>
    <property type="match status" value="1"/>
</dbReference>
<evidence type="ECO:0000256" key="1">
    <source>
        <dbReference type="ARBA" id="ARBA00001917"/>
    </source>
</evidence>
<reference evidence="6 7" key="1">
    <citation type="submission" date="2023-08" db="EMBL/GenBank/DDBJ databases">
        <title>Rhodoferax potami sp. nov. and Rhodoferax mekongensis sp. nov., isolated from the Mekong River in Thailand.</title>
        <authorList>
            <person name="Kitikhun S."/>
            <person name="Charoenyingcharoen P."/>
            <person name="Siriarchawattana P."/>
            <person name="Likhitrattanapisal S."/>
            <person name="Nilsakha T."/>
            <person name="Chanpet A."/>
            <person name="Rattanawaree P."/>
            <person name="Ingsriswang S."/>
        </authorList>
    </citation>
    <scope>NUCLEOTIDE SEQUENCE [LARGE SCALE GENOMIC DNA]</scope>
    <source>
        <strain evidence="6 7">TBRC 17660</strain>
    </source>
</reference>